<evidence type="ECO:0000259" key="7">
    <source>
        <dbReference type="Pfam" id="PF01035"/>
    </source>
</evidence>
<evidence type="ECO:0000313" key="8">
    <source>
        <dbReference type="EMBL" id="ATX81086.1"/>
    </source>
</evidence>
<evidence type="ECO:0000256" key="5">
    <source>
        <dbReference type="ARBA" id="ARBA00023204"/>
    </source>
</evidence>
<keyword evidence="2 8" id="KW-0489">Methyltransferase</keyword>
<dbReference type="EMBL" id="CP018800">
    <property type="protein sequence ID" value="ATX81086.1"/>
    <property type="molecule type" value="Genomic_DNA"/>
</dbReference>
<dbReference type="AlphaFoldDB" id="A0A2K8L9Y5"/>
<keyword evidence="9" id="KW-1185">Reference proteome</keyword>
<dbReference type="PROSITE" id="PS00374">
    <property type="entry name" value="MGMT"/>
    <property type="match status" value="1"/>
</dbReference>
<keyword evidence="3 8" id="KW-0808">Transferase</keyword>
<protein>
    <submittedName>
        <fullName evidence="8">Methylated-DNA-[protein]-cysteine S-methyltransferase</fullName>
        <ecNumber evidence="8">2.1.1.63</ecNumber>
    </submittedName>
</protein>
<comment type="catalytic activity">
    <reaction evidence="6">
        <text>a 6-O-methyl-2'-deoxyguanosine in DNA + L-cysteinyl-[protein] = S-methyl-L-cysteinyl-[protein] + a 2'-deoxyguanosine in DNA</text>
        <dbReference type="Rhea" id="RHEA:24000"/>
        <dbReference type="Rhea" id="RHEA-COMP:10131"/>
        <dbReference type="Rhea" id="RHEA-COMP:10132"/>
        <dbReference type="Rhea" id="RHEA-COMP:11367"/>
        <dbReference type="Rhea" id="RHEA-COMP:11368"/>
        <dbReference type="ChEBI" id="CHEBI:29950"/>
        <dbReference type="ChEBI" id="CHEBI:82612"/>
        <dbReference type="ChEBI" id="CHEBI:85445"/>
        <dbReference type="ChEBI" id="CHEBI:85448"/>
        <dbReference type="EC" id="2.1.1.63"/>
    </reaction>
</comment>
<evidence type="ECO:0000256" key="2">
    <source>
        <dbReference type="ARBA" id="ARBA00022603"/>
    </source>
</evidence>
<accession>A0A2K8L9Y5</accession>
<proteinExistence type="predicted"/>
<dbReference type="RefSeq" id="WP_100264603.1">
    <property type="nucleotide sequence ID" value="NZ_CP018800.1"/>
</dbReference>
<reference evidence="8 9" key="1">
    <citation type="submission" date="2016-12" db="EMBL/GenBank/DDBJ databases">
        <title>Isolation and genomic insights into novel planktonic Zetaproteobacteria from stratified waters of the Chesapeake Bay.</title>
        <authorList>
            <person name="McAllister S.M."/>
            <person name="Kato S."/>
            <person name="Chan C.S."/>
            <person name="Chiu B.K."/>
            <person name="Field E.K."/>
        </authorList>
    </citation>
    <scope>NUCLEOTIDE SEQUENCE [LARGE SCALE GENOMIC DNA]</scope>
    <source>
        <strain evidence="8 9">CP-8</strain>
    </source>
</reference>
<dbReference type="EC" id="2.1.1.63" evidence="8"/>
<dbReference type="SUPFAM" id="SSF46767">
    <property type="entry name" value="Methylated DNA-protein cysteine methyltransferase, C-terminal domain"/>
    <property type="match status" value="1"/>
</dbReference>
<evidence type="ECO:0000256" key="1">
    <source>
        <dbReference type="ARBA" id="ARBA00001286"/>
    </source>
</evidence>
<dbReference type="SUPFAM" id="SSF53155">
    <property type="entry name" value="Methylated DNA-protein cysteine methyltransferase domain"/>
    <property type="match status" value="1"/>
</dbReference>
<comment type="catalytic activity">
    <reaction evidence="1">
        <text>a 4-O-methyl-thymidine in DNA + L-cysteinyl-[protein] = a thymidine in DNA + S-methyl-L-cysteinyl-[protein]</text>
        <dbReference type="Rhea" id="RHEA:53428"/>
        <dbReference type="Rhea" id="RHEA-COMP:10131"/>
        <dbReference type="Rhea" id="RHEA-COMP:10132"/>
        <dbReference type="Rhea" id="RHEA-COMP:13555"/>
        <dbReference type="Rhea" id="RHEA-COMP:13556"/>
        <dbReference type="ChEBI" id="CHEBI:29950"/>
        <dbReference type="ChEBI" id="CHEBI:82612"/>
        <dbReference type="ChEBI" id="CHEBI:137386"/>
        <dbReference type="ChEBI" id="CHEBI:137387"/>
        <dbReference type="EC" id="2.1.1.63"/>
    </reaction>
</comment>
<evidence type="ECO:0000256" key="6">
    <source>
        <dbReference type="ARBA" id="ARBA00049348"/>
    </source>
</evidence>
<evidence type="ECO:0000313" key="9">
    <source>
        <dbReference type="Proteomes" id="UP000231637"/>
    </source>
</evidence>
<dbReference type="InterPro" id="IPR036388">
    <property type="entry name" value="WH-like_DNA-bd_sf"/>
</dbReference>
<dbReference type="KEGG" id="mfn:Ga0123462_0208"/>
<dbReference type="InterPro" id="IPR036631">
    <property type="entry name" value="MGMT_N_sf"/>
</dbReference>
<dbReference type="InterPro" id="IPR014048">
    <property type="entry name" value="MethylDNA_cys_MeTrfase_DNA-bd"/>
</dbReference>
<dbReference type="PANTHER" id="PTHR10815:SF13">
    <property type="entry name" value="METHYLATED-DNA--PROTEIN-CYSTEINE METHYLTRANSFERASE"/>
    <property type="match status" value="1"/>
</dbReference>
<name>A0A2K8L9Y5_9PROT</name>
<evidence type="ECO:0000256" key="3">
    <source>
        <dbReference type="ARBA" id="ARBA00022679"/>
    </source>
</evidence>
<dbReference type="GO" id="GO:0003908">
    <property type="term" value="F:methylated-DNA-[protein]-cysteine S-methyltransferase activity"/>
    <property type="evidence" value="ECO:0007669"/>
    <property type="project" value="UniProtKB-EC"/>
</dbReference>
<feature type="domain" description="Methylated-DNA-[protein]-cysteine S-methyltransferase DNA binding" evidence="7">
    <location>
        <begin position="63"/>
        <end position="139"/>
    </location>
</feature>
<dbReference type="OrthoDB" id="5295094at2"/>
<dbReference type="Gene3D" id="1.10.10.10">
    <property type="entry name" value="Winged helix-like DNA-binding domain superfamily/Winged helix DNA-binding domain"/>
    <property type="match status" value="1"/>
</dbReference>
<dbReference type="CDD" id="cd06445">
    <property type="entry name" value="ATase"/>
    <property type="match status" value="1"/>
</dbReference>
<dbReference type="Pfam" id="PF01035">
    <property type="entry name" value="DNA_binding_1"/>
    <property type="match status" value="1"/>
</dbReference>
<keyword evidence="4" id="KW-0227">DNA damage</keyword>
<organism evidence="8 9">
    <name type="scientific">Mariprofundus ferrinatatus</name>
    <dbReference type="NCBI Taxonomy" id="1921087"/>
    <lineage>
        <taxon>Bacteria</taxon>
        <taxon>Pseudomonadati</taxon>
        <taxon>Pseudomonadota</taxon>
        <taxon>Candidatius Mariprofundia</taxon>
        <taxon>Mariprofundales</taxon>
        <taxon>Mariprofundaceae</taxon>
        <taxon>Mariprofundus</taxon>
    </lineage>
</organism>
<dbReference type="GO" id="GO:0032259">
    <property type="term" value="P:methylation"/>
    <property type="evidence" value="ECO:0007669"/>
    <property type="project" value="UniProtKB-KW"/>
</dbReference>
<sequence length="141" mass="15686">MTYLFNSPLGPISYEWDGNRCHRVMLESSSSAECGEDPVSRWLAAYFDREITSLPPLAEPATPFQQIMRQALLNIPSGEVRTYGELAHELKTSPRAMGQALGANPLPILIPCHRVIAADGLGGFACGIDWKKKLLQFERRK</sequence>
<evidence type="ECO:0000256" key="4">
    <source>
        <dbReference type="ARBA" id="ARBA00022763"/>
    </source>
</evidence>
<dbReference type="InterPro" id="IPR001497">
    <property type="entry name" value="MethylDNA_cys_MeTrfase_AS"/>
</dbReference>
<dbReference type="PANTHER" id="PTHR10815">
    <property type="entry name" value="METHYLATED-DNA--PROTEIN-CYSTEINE METHYLTRANSFERASE"/>
    <property type="match status" value="1"/>
</dbReference>
<dbReference type="InterPro" id="IPR036217">
    <property type="entry name" value="MethylDNA_cys_MeTrfase_DNAb"/>
</dbReference>
<dbReference type="NCBIfam" id="TIGR00589">
    <property type="entry name" value="ogt"/>
    <property type="match status" value="1"/>
</dbReference>
<keyword evidence="5" id="KW-0234">DNA repair</keyword>
<dbReference type="Proteomes" id="UP000231637">
    <property type="component" value="Chromosome"/>
</dbReference>
<gene>
    <name evidence="8" type="ORF">Ga0123462_0208</name>
</gene>
<dbReference type="GO" id="GO:0006281">
    <property type="term" value="P:DNA repair"/>
    <property type="evidence" value="ECO:0007669"/>
    <property type="project" value="UniProtKB-KW"/>
</dbReference>